<name>A0ABY2YE53_9STRE</name>
<gene>
    <name evidence="1" type="ORF">FJR71_03140</name>
</gene>
<accession>A0ABY2YE53</accession>
<dbReference type="Proteomes" id="UP000319739">
    <property type="component" value="Unassembled WGS sequence"/>
</dbReference>
<sequence>MFRITLLLCYSLVDTNTIPFYFSTVSDWKSRSTYSAVRTYRIISSVSLLILRVLCPGHLLNLQSHLVAWAKHLLLLR</sequence>
<proteinExistence type="predicted"/>
<reference evidence="1 2" key="1">
    <citation type="submission" date="2019-06" db="EMBL/GenBank/DDBJ databases">
        <authorList>
            <person name="Zou Y."/>
        </authorList>
    </citation>
    <scope>NUCLEOTIDE SEQUENCE [LARGE SCALE GENOMIC DNA]</scope>
    <source>
        <strain evidence="1 2">E24</strain>
    </source>
</reference>
<protein>
    <recommendedName>
        <fullName evidence="3">Secreted protein</fullName>
    </recommendedName>
</protein>
<comment type="caution">
    <text evidence="1">The sequence shown here is derived from an EMBL/GenBank/DDBJ whole genome shotgun (WGS) entry which is preliminary data.</text>
</comment>
<keyword evidence="2" id="KW-1185">Reference proteome</keyword>
<dbReference type="EMBL" id="VFSG01000001">
    <property type="protein sequence ID" value="TPE37995.1"/>
    <property type="molecule type" value="Genomic_DNA"/>
</dbReference>
<evidence type="ECO:0000313" key="1">
    <source>
        <dbReference type="EMBL" id="TPE37995.1"/>
    </source>
</evidence>
<evidence type="ECO:0000313" key="2">
    <source>
        <dbReference type="Proteomes" id="UP000319739"/>
    </source>
</evidence>
<organism evidence="1 2">
    <name type="scientific">Streptococcus xiaochunlingii</name>
    <dbReference type="NCBI Taxonomy" id="2589788"/>
    <lineage>
        <taxon>Bacteria</taxon>
        <taxon>Bacillati</taxon>
        <taxon>Bacillota</taxon>
        <taxon>Bacilli</taxon>
        <taxon>Lactobacillales</taxon>
        <taxon>Streptococcaceae</taxon>
        <taxon>Streptococcus</taxon>
    </lineage>
</organism>
<evidence type="ECO:0008006" key="3">
    <source>
        <dbReference type="Google" id="ProtNLM"/>
    </source>
</evidence>